<sequence length="132" mass="14485">MAGLCEAAMNLSSLKATCCMWSCIVCGMGQGRGVIDENLVDVAVSIRLPFSTITNSVRAFRWRCRLTPSAGLHRMASLQTICTLHTAFPTIWGFQGEPKLIREQHTSVQSFGHADEQTEDSRLGAVWSDLVP</sequence>
<evidence type="ECO:0000313" key="2">
    <source>
        <dbReference type="Proteomes" id="UP001148838"/>
    </source>
</evidence>
<name>A0ABQ8RZA6_PERAM</name>
<keyword evidence="2" id="KW-1185">Reference proteome</keyword>
<accession>A0ABQ8RZA6</accession>
<dbReference type="EMBL" id="JAJSOF020000038">
    <property type="protein sequence ID" value="KAJ4427077.1"/>
    <property type="molecule type" value="Genomic_DNA"/>
</dbReference>
<organism evidence="1 2">
    <name type="scientific">Periplaneta americana</name>
    <name type="common">American cockroach</name>
    <name type="synonym">Blatta americana</name>
    <dbReference type="NCBI Taxonomy" id="6978"/>
    <lineage>
        <taxon>Eukaryota</taxon>
        <taxon>Metazoa</taxon>
        <taxon>Ecdysozoa</taxon>
        <taxon>Arthropoda</taxon>
        <taxon>Hexapoda</taxon>
        <taxon>Insecta</taxon>
        <taxon>Pterygota</taxon>
        <taxon>Neoptera</taxon>
        <taxon>Polyneoptera</taxon>
        <taxon>Dictyoptera</taxon>
        <taxon>Blattodea</taxon>
        <taxon>Blattoidea</taxon>
        <taxon>Blattidae</taxon>
        <taxon>Blattinae</taxon>
        <taxon>Periplaneta</taxon>
    </lineage>
</organism>
<proteinExistence type="predicted"/>
<evidence type="ECO:0000313" key="1">
    <source>
        <dbReference type="EMBL" id="KAJ4427077.1"/>
    </source>
</evidence>
<comment type="caution">
    <text evidence="1">The sequence shown here is derived from an EMBL/GenBank/DDBJ whole genome shotgun (WGS) entry which is preliminary data.</text>
</comment>
<reference evidence="1 2" key="1">
    <citation type="journal article" date="2022" name="Allergy">
        <title>Genome assembly and annotation of Periplaneta americana reveal a comprehensive cockroach allergen profile.</title>
        <authorList>
            <person name="Wang L."/>
            <person name="Xiong Q."/>
            <person name="Saelim N."/>
            <person name="Wang L."/>
            <person name="Nong W."/>
            <person name="Wan A.T."/>
            <person name="Shi M."/>
            <person name="Liu X."/>
            <person name="Cao Q."/>
            <person name="Hui J.H.L."/>
            <person name="Sookrung N."/>
            <person name="Leung T.F."/>
            <person name="Tungtrongchitr A."/>
            <person name="Tsui S.K.W."/>
        </authorList>
    </citation>
    <scope>NUCLEOTIDE SEQUENCE [LARGE SCALE GENOMIC DNA]</scope>
    <source>
        <strain evidence="1">PWHHKU_190912</strain>
    </source>
</reference>
<gene>
    <name evidence="1" type="ORF">ANN_24692</name>
</gene>
<protein>
    <submittedName>
        <fullName evidence="1">Uncharacterized protein</fullName>
    </submittedName>
</protein>
<dbReference type="Proteomes" id="UP001148838">
    <property type="component" value="Unassembled WGS sequence"/>
</dbReference>